<dbReference type="Proteomes" id="UP000095679">
    <property type="component" value="Unassembled WGS sequence"/>
</dbReference>
<gene>
    <name evidence="1" type="ORF">ERS852450_00165</name>
</gene>
<accession>A0A173XN10</accession>
<dbReference type="AlphaFoldDB" id="A0A173XN10"/>
<dbReference type="EMBL" id="CYZL01000001">
    <property type="protein sequence ID" value="CUN52630.1"/>
    <property type="molecule type" value="Genomic_DNA"/>
</dbReference>
<evidence type="ECO:0000313" key="1">
    <source>
        <dbReference type="EMBL" id="CUN52630.1"/>
    </source>
</evidence>
<organism evidence="1 2">
    <name type="scientific">Anaerobutyricum hallii</name>
    <dbReference type="NCBI Taxonomy" id="39488"/>
    <lineage>
        <taxon>Bacteria</taxon>
        <taxon>Bacillati</taxon>
        <taxon>Bacillota</taxon>
        <taxon>Clostridia</taxon>
        <taxon>Lachnospirales</taxon>
        <taxon>Lachnospiraceae</taxon>
        <taxon>Anaerobutyricum</taxon>
    </lineage>
</organism>
<dbReference type="RefSeq" id="WP_055297849.1">
    <property type="nucleotide sequence ID" value="NZ_BLYK01000002.1"/>
</dbReference>
<protein>
    <submittedName>
        <fullName evidence="1">Uncharacterized protein</fullName>
    </submittedName>
</protein>
<evidence type="ECO:0000313" key="2">
    <source>
        <dbReference type="Proteomes" id="UP000095679"/>
    </source>
</evidence>
<reference evidence="1 2" key="1">
    <citation type="submission" date="2015-09" db="EMBL/GenBank/DDBJ databases">
        <authorList>
            <consortium name="Pathogen Informatics"/>
        </authorList>
    </citation>
    <scope>NUCLEOTIDE SEQUENCE [LARGE SCALE GENOMIC DNA]</scope>
    <source>
        <strain evidence="1 2">2789STDY5834835</strain>
    </source>
</reference>
<dbReference type="Gene3D" id="1.10.10.2830">
    <property type="match status" value="1"/>
</dbReference>
<sequence>MGNNKEKAITKMSMKLREENAPAIVEIKVVDDEFSSYMERKIQDDTYRFSVLADLLKRKKQGEVFSIEDEACQYFKSSGRYIHMYLNILEKGIPQLRVMVEKGKVSVAFASRITGLSAKKQKSVVAQIKKCNKTVDANRYIATYMKTERVKKMTGRGDELLLESNRVRCSTFCDIAEDVLENDILNTSDKEKIIGICEKIIKKYQN</sequence>
<proteinExistence type="predicted"/>
<name>A0A173XN10_9FIRM</name>